<sequence>MKIPIQTPLEQLRDAINTMQHQLQQGIAAFRKNILTNRDAQHVPKHPRSKTDSHAVSIVSYEAAPKAVDAESFAYALTAEMTENQADNLTQPTRQHWYRVLWQHPARVIAVLVIMVLLVYTVIMFAQAKSNHTTQITSPNTQQRSN</sequence>
<reference evidence="2 3" key="1">
    <citation type="submission" date="2019-12" db="EMBL/GenBank/DDBJ databases">
        <title>Complete genome sequence of Leuconostoc lactis strain AVN1 provides insights into metabolic potential.</title>
        <authorList>
            <person name="Besrour N."/>
            <person name="Najjari A."/>
            <person name="Fhoula I."/>
            <person name="Jaballah S."/>
            <person name="Klibi N."/>
            <person name="Ouzari H.I."/>
        </authorList>
    </citation>
    <scope>NUCLEOTIDE SEQUENCE [LARGE SCALE GENOMIC DNA]</scope>
    <source>
        <strain evidence="2 3">AVN1</strain>
    </source>
</reference>
<organism evidence="2 3">
    <name type="scientific">Leuconostoc lactis</name>
    <dbReference type="NCBI Taxonomy" id="1246"/>
    <lineage>
        <taxon>Bacteria</taxon>
        <taxon>Bacillati</taxon>
        <taxon>Bacillota</taxon>
        <taxon>Bacilli</taxon>
        <taxon>Lactobacillales</taxon>
        <taxon>Lactobacillaceae</taxon>
        <taxon>Leuconostoc</taxon>
    </lineage>
</organism>
<dbReference type="RefSeq" id="WP_252968216.1">
    <property type="nucleotide sequence ID" value="NZ_DAITWI010000002.1"/>
</dbReference>
<dbReference type="AlphaFoldDB" id="A0A6L7ADC7"/>
<keyword evidence="1" id="KW-1133">Transmembrane helix</keyword>
<keyword evidence="1" id="KW-0472">Membrane</keyword>
<keyword evidence="1" id="KW-0812">Transmembrane</keyword>
<evidence type="ECO:0000313" key="2">
    <source>
        <dbReference type="EMBL" id="MWN21229.1"/>
    </source>
</evidence>
<accession>A0A6L7ADC7</accession>
<feature type="transmembrane region" description="Helical" evidence="1">
    <location>
        <begin position="108"/>
        <end position="128"/>
    </location>
</feature>
<dbReference type="Proteomes" id="UP000478636">
    <property type="component" value="Unassembled WGS sequence"/>
</dbReference>
<proteinExistence type="predicted"/>
<comment type="caution">
    <text evidence="2">The sequence shown here is derived from an EMBL/GenBank/DDBJ whole genome shotgun (WGS) entry which is preliminary data.</text>
</comment>
<protein>
    <submittedName>
        <fullName evidence="2">Uncharacterized protein</fullName>
    </submittedName>
</protein>
<evidence type="ECO:0000256" key="1">
    <source>
        <dbReference type="SAM" id="Phobius"/>
    </source>
</evidence>
<gene>
    <name evidence="2" type="ORF">GQS40_06030</name>
</gene>
<evidence type="ECO:0000313" key="3">
    <source>
        <dbReference type="Proteomes" id="UP000478636"/>
    </source>
</evidence>
<dbReference type="EMBL" id="WSZI01000013">
    <property type="protein sequence ID" value="MWN21229.1"/>
    <property type="molecule type" value="Genomic_DNA"/>
</dbReference>
<name>A0A6L7ADC7_LEULA</name>